<sequence length="107" mass="12678">MAFDSSCYLKGTITVYPENEYVAAARRARKKLAFYFHFFIYLIVNILLLTINLIQGGKLWFFYPLLGWLLGILIHAFFTFSNLHAHCWRKMVEKEINALEKSKNIRR</sequence>
<accession>A0A743P608</accession>
<feature type="transmembrane region" description="Helical" evidence="1">
    <location>
        <begin position="32"/>
        <end position="54"/>
    </location>
</feature>
<proteinExistence type="predicted"/>
<comment type="caution">
    <text evidence="3">The sequence shown here is derived from an EMBL/GenBank/DDBJ whole genome shotgun (WGS) entry which is preliminary data.</text>
</comment>
<dbReference type="InterPro" id="IPR025698">
    <property type="entry name" value="2TM_dom"/>
</dbReference>
<protein>
    <submittedName>
        <fullName evidence="3">2TM domain-containing protein</fullName>
    </submittedName>
</protein>
<evidence type="ECO:0000313" key="3">
    <source>
        <dbReference type="EMBL" id="HAF2128616.1"/>
    </source>
</evidence>
<dbReference type="EMBL" id="DAAUQX010000021">
    <property type="protein sequence ID" value="HAF2128616.1"/>
    <property type="molecule type" value="Genomic_DNA"/>
</dbReference>
<keyword evidence="1" id="KW-1133">Transmembrane helix</keyword>
<feature type="domain" description="2TM" evidence="2">
    <location>
        <begin position="24"/>
        <end position="95"/>
    </location>
</feature>
<keyword evidence="1" id="KW-0812">Transmembrane</keyword>
<dbReference type="Pfam" id="PF13239">
    <property type="entry name" value="2TM"/>
    <property type="match status" value="1"/>
</dbReference>
<organism evidence="3">
    <name type="scientific">Salmonella enterica</name>
    <name type="common">Salmonella choleraesuis</name>
    <dbReference type="NCBI Taxonomy" id="28901"/>
    <lineage>
        <taxon>Bacteria</taxon>
        <taxon>Pseudomonadati</taxon>
        <taxon>Pseudomonadota</taxon>
        <taxon>Gammaproteobacteria</taxon>
        <taxon>Enterobacterales</taxon>
        <taxon>Enterobacteriaceae</taxon>
        <taxon>Salmonella</taxon>
    </lineage>
</organism>
<reference evidence="3" key="2">
    <citation type="submission" date="2020-02" db="EMBL/GenBank/DDBJ databases">
        <authorList>
            <consortium name="NCBI Pathogen Detection Project"/>
        </authorList>
    </citation>
    <scope>NUCLEOTIDE SEQUENCE</scope>
    <source>
        <strain evidence="3">MA.CK_00/00001968</strain>
    </source>
</reference>
<evidence type="ECO:0000256" key="1">
    <source>
        <dbReference type="SAM" id="Phobius"/>
    </source>
</evidence>
<dbReference type="AlphaFoldDB" id="A0A743P608"/>
<feature type="transmembrane region" description="Helical" evidence="1">
    <location>
        <begin position="60"/>
        <end position="80"/>
    </location>
</feature>
<evidence type="ECO:0000259" key="2">
    <source>
        <dbReference type="Pfam" id="PF13239"/>
    </source>
</evidence>
<reference evidence="3" key="1">
    <citation type="journal article" date="2018" name="Genome Biol.">
        <title>SKESA: strategic k-mer extension for scrupulous assemblies.</title>
        <authorList>
            <person name="Souvorov A."/>
            <person name="Agarwala R."/>
            <person name="Lipman D.J."/>
        </authorList>
    </citation>
    <scope>NUCLEOTIDE SEQUENCE</scope>
    <source>
        <strain evidence="3">MA.CK_00/00001968</strain>
    </source>
</reference>
<gene>
    <name evidence="3" type="ORF">G9F27_002796</name>
</gene>
<keyword evidence="1" id="KW-0472">Membrane</keyword>
<name>A0A743P608_SALER</name>